<organism evidence="2 3">
    <name type="scientific">Chiloscyllium punctatum</name>
    <name type="common">Brownbanded bambooshark</name>
    <name type="synonym">Hemiscyllium punctatum</name>
    <dbReference type="NCBI Taxonomy" id="137246"/>
    <lineage>
        <taxon>Eukaryota</taxon>
        <taxon>Metazoa</taxon>
        <taxon>Chordata</taxon>
        <taxon>Craniata</taxon>
        <taxon>Vertebrata</taxon>
        <taxon>Chondrichthyes</taxon>
        <taxon>Elasmobranchii</taxon>
        <taxon>Galeomorphii</taxon>
        <taxon>Galeoidea</taxon>
        <taxon>Orectolobiformes</taxon>
        <taxon>Hemiscylliidae</taxon>
        <taxon>Chiloscyllium</taxon>
    </lineage>
</organism>
<name>A0A401SZV4_CHIPU</name>
<reference evidence="2 3" key="1">
    <citation type="journal article" date="2018" name="Nat. Ecol. Evol.">
        <title>Shark genomes provide insights into elasmobranch evolution and the origin of vertebrates.</title>
        <authorList>
            <person name="Hara Y"/>
            <person name="Yamaguchi K"/>
            <person name="Onimaru K"/>
            <person name="Kadota M"/>
            <person name="Koyanagi M"/>
            <person name="Keeley SD"/>
            <person name="Tatsumi K"/>
            <person name="Tanaka K"/>
            <person name="Motone F"/>
            <person name="Kageyama Y"/>
            <person name="Nozu R"/>
            <person name="Adachi N"/>
            <person name="Nishimura O"/>
            <person name="Nakagawa R"/>
            <person name="Tanegashima C"/>
            <person name="Kiyatake I"/>
            <person name="Matsumoto R"/>
            <person name="Murakumo K"/>
            <person name="Nishida K"/>
            <person name="Terakita A"/>
            <person name="Kuratani S"/>
            <person name="Sato K"/>
            <person name="Hyodo S Kuraku.S."/>
        </authorList>
    </citation>
    <scope>NUCLEOTIDE SEQUENCE [LARGE SCALE GENOMIC DNA]</scope>
</reference>
<evidence type="ECO:0000313" key="2">
    <source>
        <dbReference type="EMBL" id="GCC35901.1"/>
    </source>
</evidence>
<sequence length="122" mass="13984">MNSVLRQRRLHWLDHVHRMEDGRIPKDILDGELAFGERPTGHPQLHDKDVCMRDMKVLDIVTESWQGLAANHTRWRSTLNQHLKTGEEKLLSAAADKGAHRKEGSSSSRSTTTYRGDLCDRD</sequence>
<evidence type="ECO:0000313" key="3">
    <source>
        <dbReference type="Proteomes" id="UP000287033"/>
    </source>
</evidence>
<protein>
    <submittedName>
        <fullName evidence="2">Uncharacterized protein</fullName>
    </submittedName>
</protein>
<dbReference type="EMBL" id="BEZZ01000759">
    <property type="protein sequence ID" value="GCC35901.1"/>
    <property type="molecule type" value="Genomic_DNA"/>
</dbReference>
<evidence type="ECO:0000256" key="1">
    <source>
        <dbReference type="SAM" id="MobiDB-lite"/>
    </source>
</evidence>
<dbReference type="Proteomes" id="UP000287033">
    <property type="component" value="Unassembled WGS sequence"/>
</dbReference>
<dbReference type="AlphaFoldDB" id="A0A401SZV4"/>
<dbReference type="OMA" id="GDGRIPK"/>
<dbReference type="STRING" id="137246.A0A401SZV4"/>
<comment type="caution">
    <text evidence="2">The sequence shown here is derived from an EMBL/GenBank/DDBJ whole genome shotgun (WGS) entry which is preliminary data.</text>
</comment>
<proteinExistence type="predicted"/>
<keyword evidence="3" id="KW-1185">Reference proteome</keyword>
<dbReference type="OrthoDB" id="410381at2759"/>
<gene>
    <name evidence="2" type="ORF">chiPu_0014390</name>
</gene>
<feature type="region of interest" description="Disordered" evidence="1">
    <location>
        <begin position="92"/>
        <end position="122"/>
    </location>
</feature>
<accession>A0A401SZV4</accession>